<dbReference type="Proteomes" id="UP000475582">
    <property type="component" value="Unassembled WGS sequence"/>
</dbReference>
<keyword evidence="7" id="KW-1185">Reference proteome</keyword>
<dbReference type="Gene3D" id="3.40.190.10">
    <property type="entry name" value="Periplasmic binding protein-like II"/>
    <property type="match status" value="2"/>
</dbReference>
<evidence type="ECO:0000313" key="7">
    <source>
        <dbReference type="Proteomes" id="UP000475582"/>
    </source>
</evidence>
<keyword evidence="3" id="KW-0238">DNA-binding</keyword>
<dbReference type="InterPro" id="IPR036390">
    <property type="entry name" value="WH_DNA-bd_sf"/>
</dbReference>
<comment type="caution">
    <text evidence="6">The sequence shown here is derived from an EMBL/GenBank/DDBJ whole genome shotgun (WGS) entry which is preliminary data.</text>
</comment>
<dbReference type="InterPro" id="IPR000847">
    <property type="entry name" value="LysR_HTH_N"/>
</dbReference>
<dbReference type="Gene3D" id="1.10.10.10">
    <property type="entry name" value="Winged helix-like DNA-binding domain superfamily/Winged helix DNA-binding domain"/>
    <property type="match status" value="1"/>
</dbReference>
<accession>A0A6L6PM70</accession>
<dbReference type="GO" id="GO:0003700">
    <property type="term" value="F:DNA-binding transcription factor activity"/>
    <property type="evidence" value="ECO:0007669"/>
    <property type="project" value="InterPro"/>
</dbReference>
<dbReference type="PANTHER" id="PTHR30118:SF15">
    <property type="entry name" value="TRANSCRIPTIONAL REGULATORY PROTEIN"/>
    <property type="match status" value="1"/>
</dbReference>
<gene>
    <name evidence="6" type="ORF">GM676_21025</name>
</gene>
<comment type="similarity">
    <text evidence="1">Belongs to the LysR transcriptional regulatory family.</text>
</comment>
<dbReference type="PROSITE" id="PS50931">
    <property type="entry name" value="HTH_LYSR"/>
    <property type="match status" value="1"/>
</dbReference>
<dbReference type="Pfam" id="PF03466">
    <property type="entry name" value="LysR_substrate"/>
    <property type="match status" value="1"/>
</dbReference>
<dbReference type="RefSeq" id="WP_155465892.1">
    <property type="nucleotide sequence ID" value="NZ_WNKY01000028.1"/>
</dbReference>
<dbReference type="PANTHER" id="PTHR30118">
    <property type="entry name" value="HTH-TYPE TRANSCRIPTIONAL REGULATOR LEUO-RELATED"/>
    <property type="match status" value="1"/>
</dbReference>
<sequence length="309" mass="34603">MPQPSTNLNLLRSLDVLLETRNLTLAAEMLGLTQSALSRQLAQLRVQYGDPLLIREGQRFLLTQRAQAMRGPLKAVLASLDSVLDGPGFEPATCSRTFSIAGSDYLAEHMLPPLAEALHAQAPHARLDFRLWEPGYYRLLSDEGVDLVATIADLLPENLHGRAMGEDRAVCLMRAGHPLARQTITLAEYVAAAHLRISGGSDRDGVIEQALARHGMRRDVRLSVPFFSAALRLIGQQNLLLTVPEHMAIKFASAAPLAWQPLPFEVPPYRYWLLWHARNHHDSAHQWFRQRMFDVLHRFDHGVTHFNAG</sequence>
<dbReference type="OrthoDB" id="8924032at2"/>
<dbReference type="Pfam" id="PF00126">
    <property type="entry name" value="HTH_1"/>
    <property type="match status" value="1"/>
</dbReference>
<proteinExistence type="inferred from homology"/>
<dbReference type="CDD" id="cd08417">
    <property type="entry name" value="PBP2_Nitroaromatics_like"/>
    <property type="match status" value="1"/>
</dbReference>
<dbReference type="PRINTS" id="PR00039">
    <property type="entry name" value="HTHLYSR"/>
</dbReference>
<feature type="domain" description="HTH lysR-type" evidence="5">
    <location>
        <begin position="6"/>
        <end position="63"/>
    </location>
</feature>
<protein>
    <submittedName>
        <fullName evidence="6">LysR family transcriptional regulator</fullName>
    </submittedName>
</protein>
<evidence type="ECO:0000259" key="5">
    <source>
        <dbReference type="PROSITE" id="PS50931"/>
    </source>
</evidence>
<evidence type="ECO:0000256" key="2">
    <source>
        <dbReference type="ARBA" id="ARBA00023015"/>
    </source>
</evidence>
<dbReference type="GO" id="GO:0003677">
    <property type="term" value="F:DNA binding"/>
    <property type="evidence" value="ECO:0007669"/>
    <property type="project" value="UniProtKB-KW"/>
</dbReference>
<dbReference type="SUPFAM" id="SSF53850">
    <property type="entry name" value="Periplasmic binding protein-like II"/>
    <property type="match status" value="1"/>
</dbReference>
<dbReference type="AlphaFoldDB" id="A0A6L6PM70"/>
<dbReference type="SUPFAM" id="SSF46785">
    <property type="entry name" value="Winged helix' DNA-binding domain"/>
    <property type="match status" value="1"/>
</dbReference>
<evidence type="ECO:0000256" key="4">
    <source>
        <dbReference type="ARBA" id="ARBA00023163"/>
    </source>
</evidence>
<dbReference type="InterPro" id="IPR005119">
    <property type="entry name" value="LysR_subst-bd"/>
</dbReference>
<dbReference type="InterPro" id="IPR036388">
    <property type="entry name" value="WH-like_DNA-bd_sf"/>
</dbReference>
<dbReference type="InterPro" id="IPR037402">
    <property type="entry name" value="YidZ_PBP2"/>
</dbReference>
<dbReference type="InterPro" id="IPR050389">
    <property type="entry name" value="LysR-type_TF"/>
</dbReference>
<evidence type="ECO:0000256" key="1">
    <source>
        <dbReference type="ARBA" id="ARBA00009437"/>
    </source>
</evidence>
<keyword evidence="4" id="KW-0804">Transcription</keyword>
<evidence type="ECO:0000313" key="6">
    <source>
        <dbReference type="EMBL" id="MTV40053.1"/>
    </source>
</evidence>
<organism evidence="6 7">
    <name type="scientific">Duganella radicis</name>
    <dbReference type="NCBI Taxonomy" id="551988"/>
    <lineage>
        <taxon>Bacteria</taxon>
        <taxon>Pseudomonadati</taxon>
        <taxon>Pseudomonadota</taxon>
        <taxon>Betaproteobacteria</taxon>
        <taxon>Burkholderiales</taxon>
        <taxon>Oxalobacteraceae</taxon>
        <taxon>Telluria group</taxon>
        <taxon>Duganella</taxon>
    </lineage>
</organism>
<evidence type="ECO:0000256" key="3">
    <source>
        <dbReference type="ARBA" id="ARBA00023125"/>
    </source>
</evidence>
<name>A0A6L6PM70_9BURK</name>
<keyword evidence="2" id="KW-0805">Transcription regulation</keyword>
<reference evidence="6 7" key="1">
    <citation type="submission" date="2019-11" db="EMBL/GenBank/DDBJ databases">
        <title>Type strains purchased from KCTC, JCM and DSMZ.</title>
        <authorList>
            <person name="Lu H."/>
        </authorList>
    </citation>
    <scope>NUCLEOTIDE SEQUENCE [LARGE SCALE GENOMIC DNA]</scope>
    <source>
        <strain evidence="6 7">KCTC 22382</strain>
    </source>
</reference>
<dbReference type="EMBL" id="WNKY01000028">
    <property type="protein sequence ID" value="MTV40053.1"/>
    <property type="molecule type" value="Genomic_DNA"/>
</dbReference>